<evidence type="ECO:0000313" key="1">
    <source>
        <dbReference type="EMBL" id="DAF91285.1"/>
    </source>
</evidence>
<reference evidence="1" key="1">
    <citation type="journal article" date="2021" name="Proc. Natl. Acad. Sci. U.S.A.">
        <title>A Catalog of Tens of Thousands of Viruses from Human Metagenomes Reveals Hidden Associations with Chronic Diseases.</title>
        <authorList>
            <person name="Tisza M.J."/>
            <person name="Buck C.B."/>
        </authorList>
    </citation>
    <scope>NUCLEOTIDE SEQUENCE</scope>
    <source>
        <strain evidence="1">Ctij073</strain>
    </source>
</reference>
<protein>
    <submittedName>
        <fullName evidence="1">Uncharacterized protein</fullName>
    </submittedName>
</protein>
<name>A0A8S5U9Y2_9CAUD</name>
<accession>A0A8S5U9Y2</accession>
<organism evidence="1">
    <name type="scientific">Siphoviridae sp. ctij073</name>
    <dbReference type="NCBI Taxonomy" id="2825625"/>
    <lineage>
        <taxon>Viruses</taxon>
        <taxon>Duplodnaviria</taxon>
        <taxon>Heunggongvirae</taxon>
        <taxon>Uroviricota</taxon>
        <taxon>Caudoviricetes</taxon>
    </lineage>
</organism>
<proteinExistence type="predicted"/>
<sequence length="93" mass="9863">MSCRRPVTAVRQTPAEVKALRKRRDGMKGAVEAQRRREKCCESAAVAGNVLRHRSGRTETSSSAGSCACVVVKQGRCPSRAPATGSDHAAPAE</sequence>
<dbReference type="EMBL" id="BK016048">
    <property type="protein sequence ID" value="DAF91285.1"/>
    <property type="molecule type" value="Genomic_DNA"/>
</dbReference>